<reference evidence="2" key="1">
    <citation type="journal article" date="2014" name="Front. Microbiol.">
        <title>High frequency of phylogenetically diverse reductive dehalogenase-homologous genes in deep subseafloor sedimentary metagenomes.</title>
        <authorList>
            <person name="Kawai M."/>
            <person name="Futagami T."/>
            <person name="Toyoda A."/>
            <person name="Takaki Y."/>
            <person name="Nishi S."/>
            <person name="Hori S."/>
            <person name="Arai W."/>
            <person name="Tsubouchi T."/>
            <person name="Morono Y."/>
            <person name="Uchiyama I."/>
            <person name="Ito T."/>
            <person name="Fujiyama A."/>
            <person name="Inagaki F."/>
            <person name="Takami H."/>
        </authorList>
    </citation>
    <scope>NUCLEOTIDE SEQUENCE</scope>
    <source>
        <strain evidence="2">Expedition CK06-06</strain>
    </source>
</reference>
<evidence type="ECO:0000256" key="1">
    <source>
        <dbReference type="SAM" id="MobiDB-lite"/>
    </source>
</evidence>
<gene>
    <name evidence="2" type="ORF">S01H4_28146</name>
</gene>
<feature type="non-terminal residue" evidence="2">
    <location>
        <position position="32"/>
    </location>
</feature>
<proteinExistence type="predicted"/>
<protein>
    <submittedName>
        <fullName evidence="2">Uncharacterized protein</fullName>
    </submittedName>
</protein>
<feature type="compositionally biased region" description="Basic and acidic residues" evidence="1">
    <location>
        <begin position="18"/>
        <end position="32"/>
    </location>
</feature>
<feature type="region of interest" description="Disordered" evidence="1">
    <location>
        <begin position="1"/>
        <end position="32"/>
    </location>
</feature>
<accession>X1BEY8</accession>
<sequence>MRLLSWTSFRAPGVGAVGREEEKDAEGGGTER</sequence>
<organism evidence="2">
    <name type="scientific">marine sediment metagenome</name>
    <dbReference type="NCBI Taxonomy" id="412755"/>
    <lineage>
        <taxon>unclassified sequences</taxon>
        <taxon>metagenomes</taxon>
        <taxon>ecological metagenomes</taxon>
    </lineage>
</organism>
<dbReference type="EMBL" id="BART01013918">
    <property type="protein sequence ID" value="GAG82693.1"/>
    <property type="molecule type" value="Genomic_DNA"/>
</dbReference>
<name>X1BEY8_9ZZZZ</name>
<dbReference type="AlphaFoldDB" id="X1BEY8"/>
<evidence type="ECO:0000313" key="2">
    <source>
        <dbReference type="EMBL" id="GAG82693.1"/>
    </source>
</evidence>
<comment type="caution">
    <text evidence="2">The sequence shown here is derived from an EMBL/GenBank/DDBJ whole genome shotgun (WGS) entry which is preliminary data.</text>
</comment>